<evidence type="ECO:0000313" key="2">
    <source>
        <dbReference type="EMBL" id="THH28211.1"/>
    </source>
</evidence>
<dbReference type="Proteomes" id="UP000308730">
    <property type="component" value="Unassembled WGS sequence"/>
</dbReference>
<feature type="compositionally biased region" description="Acidic residues" evidence="1">
    <location>
        <begin position="388"/>
        <end position="400"/>
    </location>
</feature>
<feature type="compositionally biased region" description="Low complexity" evidence="1">
    <location>
        <begin position="45"/>
        <end position="70"/>
    </location>
</feature>
<feature type="region of interest" description="Disordered" evidence="1">
    <location>
        <begin position="1"/>
        <end position="70"/>
    </location>
</feature>
<feature type="region of interest" description="Disordered" evidence="1">
    <location>
        <begin position="321"/>
        <end position="400"/>
    </location>
</feature>
<keyword evidence="3" id="KW-1185">Reference proteome</keyword>
<feature type="compositionally biased region" description="Basic and acidic residues" evidence="1">
    <location>
        <begin position="228"/>
        <end position="245"/>
    </location>
</feature>
<accession>A0A4S4MSQ9</accession>
<dbReference type="EMBL" id="SGPM01000194">
    <property type="protein sequence ID" value="THH28211.1"/>
    <property type="molecule type" value="Genomic_DNA"/>
</dbReference>
<gene>
    <name evidence="2" type="ORF">EUX98_g5983</name>
</gene>
<evidence type="ECO:0000313" key="3">
    <source>
        <dbReference type="Proteomes" id="UP000308730"/>
    </source>
</evidence>
<name>A0A4S4MSQ9_9APHY</name>
<dbReference type="AlphaFoldDB" id="A0A4S4MSQ9"/>
<dbReference type="OrthoDB" id="3265817at2759"/>
<protein>
    <submittedName>
        <fullName evidence="2">Uncharacterized protein</fullName>
    </submittedName>
</protein>
<feature type="region of interest" description="Disordered" evidence="1">
    <location>
        <begin position="226"/>
        <end position="284"/>
    </location>
</feature>
<evidence type="ECO:0000256" key="1">
    <source>
        <dbReference type="SAM" id="MobiDB-lite"/>
    </source>
</evidence>
<reference evidence="2 3" key="1">
    <citation type="submission" date="2019-02" db="EMBL/GenBank/DDBJ databases">
        <title>Genome sequencing of the rare red list fungi Antrodiella citrinella (Flaviporus citrinellus).</title>
        <authorList>
            <person name="Buettner E."/>
            <person name="Kellner H."/>
        </authorList>
    </citation>
    <scope>NUCLEOTIDE SEQUENCE [LARGE SCALE GENOMIC DNA]</scope>
    <source>
        <strain evidence="2 3">DSM 108506</strain>
    </source>
</reference>
<proteinExistence type="predicted"/>
<feature type="region of interest" description="Disordered" evidence="1">
    <location>
        <begin position="174"/>
        <end position="194"/>
    </location>
</feature>
<feature type="compositionally biased region" description="Basic residues" evidence="1">
    <location>
        <begin position="259"/>
        <end position="268"/>
    </location>
</feature>
<organism evidence="2 3">
    <name type="scientific">Antrodiella citrinella</name>
    <dbReference type="NCBI Taxonomy" id="2447956"/>
    <lineage>
        <taxon>Eukaryota</taxon>
        <taxon>Fungi</taxon>
        <taxon>Dikarya</taxon>
        <taxon>Basidiomycota</taxon>
        <taxon>Agaricomycotina</taxon>
        <taxon>Agaricomycetes</taxon>
        <taxon>Polyporales</taxon>
        <taxon>Steccherinaceae</taxon>
        <taxon>Antrodiella</taxon>
    </lineage>
</organism>
<comment type="caution">
    <text evidence="2">The sequence shown here is derived from an EMBL/GenBank/DDBJ whole genome shotgun (WGS) entry which is preliminary data.</text>
</comment>
<feature type="compositionally biased region" description="Low complexity" evidence="1">
    <location>
        <begin position="12"/>
        <end position="30"/>
    </location>
</feature>
<sequence>MSATADVAEMQDSTTVTASSSLDSSPSSSEDSMDRLLLPGGNAVSSQSSRSSLTDSSTSTDASSSSAPTIPSILKSSSAFSLASSSTVTISFAPLPDLAPRKRKSTVQLGVAARSNMLRSRRMYLITQEETLRMQNEEQEGISVLPLNSPPPLMGSPTSESSVMYVHGGTRGPNMATPGGWSSSYSDQLPKDPGLAEDAVEDAFLALGRAFKGAGRTLWRKMSVSKLRTSDELARDRAAESEKRSIAAPGSYREDKTKKQGSKGRRSPKGWSSDDMTAVLASEEGGRDVLSLRALLNESIRPSGSLDAALEADEEVADIVLSDPNAPHPSEHIDLPGPLPADFLNITQPSDEPCPPTALPDLADDTDSDTSHSTTGQSDLPATPPTEFESDSDVADDDNA</sequence>